<dbReference type="Proteomes" id="UP000297855">
    <property type="component" value="Unassembled WGS sequence"/>
</dbReference>
<organism evidence="1 2">
    <name type="scientific">Leptospira fluminis</name>
    <dbReference type="NCBI Taxonomy" id="2484979"/>
    <lineage>
        <taxon>Bacteria</taxon>
        <taxon>Pseudomonadati</taxon>
        <taxon>Spirochaetota</taxon>
        <taxon>Spirochaetia</taxon>
        <taxon>Leptospirales</taxon>
        <taxon>Leptospiraceae</taxon>
        <taxon>Leptospira</taxon>
    </lineage>
</organism>
<comment type="caution">
    <text evidence="1">The sequence shown here is derived from an EMBL/GenBank/DDBJ whole genome shotgun (WGS) entry which is preliminary data.</text>
</comment>
<dbReference type="SUPFAM" id="SSF48452">
    <property type="entry name" value="TPR-like"/>
    <property type="match status" value="1"/>
</dbReference>
<protein>
    <submittedName>
        <fullName evidence="1">Tetratricopeptide repeat protein</fullName>
    </submittedName>
</protein>
<name>A0A4V6QKU2_9LEPT</name>
<reference evidence="1" key="1">
    <citation type="journal article" date="2019" name="PLoS Negl. Trop. Dis.">
        <title>Revisiting the worldwide diversity of Leptospira species in the environment.</title>
        <authorList>
            <person name="Vincent A.T."/>
            <person name="Schiettekatte O."/>
            <person name="Bourhy P."/>
            <person name="Veyrier F.J."/>
            <person name="Picardeau M."/>
        </authorList>
    </citation>
    <scope>NUCLEOTIDE SEQUENCE [LARGE SCALE GENOMIC DNA]</scope>
    <source>
        <strain evidence="1">SCS5</strain>
    </source>
</reference>
<dbReference type="AlphaFoldDB" id="A0A4V6QKU2"/>
<proteinExistence type="predicted"/>
<dbReference type="InterPro" id="IPR011990">
    <property type="entry name" value="TPR-like_helical_dom_sf"/>
</dbReference>
<dbReference type="Gene3D" id="1.25.40.10">
    <property type="entry name" value="Tetratricopeptide repeat domain"/>
    <property type="match status" value="2"/>
</dbReference>
<dbReference type="RefSeq" id="WP_135813511.1">
    <property type="nucleotide sequence ID" value="NZ_RQEV01000011.1"/>
</dbReference>
<sequence>MENHLMLRKDSIKKRVWISVVVPIFCFATLGNCGPDEKKLDEKYGRAQALFGANKRAEATKLLKEIYEAKSDFKDIAFVLGKAYYYDLKFQDAIRCFQDASSKDRENLVPLLWVIKSQFAAGIRDKSIFENIQSYVKRDAGNIELLFMNGRLLEEAGKTDQAIQSYNQIVMQTLPLALAHKRLAEIYKKANIPAKADFHRRKFENLRGND</sequence>
<accession>A0A4V6QKU2</accession>
<dbReference type="OrthoDB" id="327261at2"/>
<keyword evidence="2" id="KW-1185">Reference proteome</keyword>
<evidence type="ECO:0000313" key="2">
    <source>
        <dbReference type="Proteomes" id="UP000297855"/>
    </source>
</evidence>
<evidence type="ECO:0000313" key="1">
    <source>
        <dbReference type="EMBL" id="TGK17844.1"/>
    </source>
</evidence>
<dbReference type="EMBL" id="RQEV01000011">
    <property type="protein sequence ID" value="TGK17844.1"/>
    <property type="molecule type" value="Genomic_DNA"/>
</dbReference>
<gene>
    <name evidence="1" type="ORF">EHO61_10225</name>
</gene>